<proteinExistence type="predicted"/>
<evidence type="ECO:0000259" key="1">
    <source>
        <dbReference type="PROSITE" id="PS00022"/>
    </source>
</evidence>
<sequence length="137" mass="15014">MAEIVQMFLFLYKSKYRRKYRRNGDDDNGDDSGSGSGAWFDHNRGQNCDRRWRCRCGNGSGGSATTIVPWAPFLLWAAFVCWVVHVSAAASTSSSSPTLDAGCDPDTCVNGVCENGICVCREGWQGTHCQFCGGKVR</sequence>
<dbReference type="EMBL" id="KQ977963">
    <property type="protein sequence ID" value="KYM98424.1"/>
    <property type="molecule type" value="Genomic_DNA"/>
</dbReference>
<evidence type="ECO:0000313" key="3">
    <source>
        <dbReference type="Proteomes" id="UP000078542"/>
    </source>
</evidence>
<dbReference type="Gene3D" id="2.10.25.10">
    <property type="entry name" value="Laminin"/>
    <property type="match status" value="1"/>
</dbReference>
<dbReference type="Pfam" id="PF23106">
    <property type="entry name" value="EGF_Teneurin"/>
    <property type="match status" value="1"/>
</dbReference>
<reference evidence="2 3" key="1">
    <citation type="submission" date="2016-03" db="EMBL/GenBank/DDBJ databases">
        <title>Cyphomyrmex costatus WGS genome.</title>
        <authorList>
            <person name="Nygaard S."/>
            <person name="Hu H."/>
            <person name="Boomsma J."/>
            <person name="Zhang G."/>
        </authorList>
    </citation>
    <scope>NUCLEOTIDE SEQUENCE [LARGE SCALE GENOMIC DNA]</scope>
    <source>
        <strain evidence="2">MS0001</strain>
        <tissue evidence="2">Whole body</tissue>
    </source>
</reference>
<organism evidence="2 3">
    <name type="scientific">Cyphomyrmex costatus</name>
    <dbReference type="NCBI Taxonomy" id="456900"/>
    <lineage>
        <taxon>Eukaryota</taxon>
        <taxon>Metazoa</taxon>
        <taxon>Ecdysozoa</taxon>
        <taxon>Arthropoda</taxon>
        <taxon>Hexapoda</taxon>
        <taxon>Insecta</taxon>
        <taxon>Pterygota</taxon>
        <taxon>Neoptera</taxon>
        <taxon>Endopterygota</taxon>
        <taxon>Hymenoptera</taxon>
        <taxon>Apocrita</taxon>
        <taxon>Aculeata</taxon>
        <taxon>Formicoidea</taxon>
        <taxon>Formicidae</taxon>
        <taxon>Myrmicinae</taxon>
        <taxon>Cyphomyrmex</taxon>
    </lineage>
</organism>
<name>A0A151IDD9_9HYME</name>
<dbReference type="AlphaFoldDB" id="A0A151IDD9"/>
<keyword evidence="3" id="KW-1185">Reference proteome</keyword>
<dbReference type="InterPro" id="IPR000742">
    <property type="entry name" value="EGF"/>
</dbReference>
<protein>
    <recommendedName>
        <fullName evidence="1">EGF-like domain-containing protein</fullName>
    </recommendedName>
</protein>
<gene>
    <name evidence="2" type="ORF">ALC62_10864</name>
</gene>
<feature type="domain" description="EGF-like" evidence="1">
    <location>
        <begin position="118"/>
        <end position="129"/>
    </location>
</feature>
<accession>A0A151IDD9</accession>
<evidence type="ECO:0000313" key="2">
    <source>
        <dbReference type="EMBL" id="KYM98424.1"/>
    </source>
</evidence>
<dbReference type="Proteomes" id="UP000078542">
    <property type="component" value="Unassembled WGS sequence"/>
</dbReference>
<dbReference type="PROSITE" id="PS00022">
    <property type="entry name" value="EGF_1"/>
    <property type="match status" value="1"/>
</dbReference>